<dbReference type="EMBL" id="JANUGX010000027">
    <property type="protein sequence ID" value="MCS0591488.1"/>
    <property type="molecule type" value="Genomic_DNA"/>
</dbReference>
<dbReference type="InterPro" id="IPR002201">
    <property type="entry name" value="Glyco_trans_9"/>
</dbReference>
<dbReference type="Pfam" id="PF01075">
    <property type="entry name" value="Glyco_transf_9"/>
    <property type="match status" value="1"/>
</dbReference>
<comment type="caution">
    <text evidence="4">The sequence shown here is derived from an EMBL/GenBank/DDBJ whole genome shotgun (WGS) entry which is preliminary data.</text>
</comment>
<accession>A0ABT2ABB6</accession>
<name>A0ABT2ABB6_9BURK</name>
<dbReference type="RefSeq" id="WP_258847253.1">
    <property type="nucleotide sequence ID" value="NZ_JANUGX010000027.1"/>
</dbReference>
<keyword evidence="1" id="KW-0328">Glycosyltransferase</keyword>
<organism evidence="4 5">
    <name type="scientific">Massilia norwichensis</name>
    <dbReference type="NCBI Taxonomy" id="1442366"/>
    <lineage>
        <taxon>Bacteria</taxon>
        <taxon>Pseudomonadati</taxon>
        <taxon>Pseudomonadota</taxon>
        <taxon>Betaproteobacteria</taxon>
        <taxon>Burkholderiales</taxon>
        <taxon>Oxalobacteraceae</taxon>
        <taxon>Telluria group</taxon>
        <taxon>Massilia</taxon>
    </lineage>
</organism>
<protein>
    <submittedName>
        <fullName evidence="4">Glycosyltransferase family 9 protein</fullName>
    </submittedName>
</protein>
<dbReference type="PANTHER" id="PTHR30160:SF1">
    <property type="entry name" value="LIPOPOLYSACCHARIDE 1,2-N-ACETYLGLUCOSAMINETRANSFERASE-RELATED"/>
    <property type="match status" value="1"/>
</dbReference>
<evidence type="ECO:0000256" key="1">
    <source>
        <dbReference type="ARBA" id="ARBA00022676"/>
    </source>
</evidence>
<reference evidence="4 5" key="1">
    <citation type="submission" date="2022-08" db="EMBL/GenBank/DDBJ databases">
        <title>Reclassification of Massilia species as members of the genera Telluria, Duganella, Pseudoduganella, Mokoshia gen. nov. and Zemynaea gen. nov. using orthogonal and non-orthogonal genome-based approaches.</title>
        <authorList>
            <person name="Bowman J.P."/>
        </authorList>
    </citation>
    <scope>NUCLEOTIDE SEQUENCE [LARGE SCALE GENOMIC DNA]</scope>
    <source>
        <strain evidence="4 5">LMG 28164</strain>
    </source>
</reference>
<sequence length="358" mass="38338">MREPMEEVRKIAVLRPNAVGDFVFALPALHALKHRYPEAEIVLLGKAWHADFLRGRPGPVDRVAVLPAIPGVGAPPDADFDDQAVGRFIEATREERFDIALQMFGAGHYSNPFLLRLGARLSAGARAGNAPALDRWVPYCEPNNRRLALLEIAGLVDAWPGPLPSPELALTGADRLDAARALPPLPDERLAVLQPGATDPRRCWPAQRFAALGDWLVAQGMQVAVNGSAGEAGLVDAVIGQMRHPAIALAGSLSLGGLCGLLARATLVVSNDTGPLHLALALGVPSVGIFWLTNLVEGMPLRQSGLRAALSLRTRCPVCGQDNVGTRCPHDDSFVADVSLEQVQHLAWSLLLQPRTYQ</sequence>
<evidence type="ECO:0000256" key="2">
    <source>
        <dbReference type="ARBA" id="ARBA00022679"/>
    </source>
</evidence>
<keyword evidence="5" id="KW-1185">Reference proteome</keyword>
<keyword evidence="2" id="KW-0808">Transferase</keyword>
<keyword evidence="3" id="KW-1133">Transmembrane helix</keyword>
<dbReference type="SUPFAM" id="SSF53756">
    <property type="entry name" value="UDP-Glycosyltransferase/glycogen phosphorylase"/>
    <property type="match status" value="1"/>
</dbReference>
<dbReference type="Gene3D" id="3.40.50.2000">
    <property type="entry name" value="Glycogen Phosphorylase B"/>
    <property type="match status" value="2"/>
</dbReference>
<proteinExistence type="predicted"/>
<evidence type="ECO:0000256" key="3">
    <source>
        <dbReference type="SAM" id="Phobius"/>
    </source>
</evidence>
<evidence type="ECO:0000313" key="5">
    <source>
        <dbReference type="Proteomes" id="UP001205560"/>
    </source>
</evidence>
<feature type="transmembrane region" description="Helical" evidence="3">
    <location>
        <begin position="246"/>
        <end position="270"/>
    </location>
</feature>
<keyword evidence="3" id="KW-0812">Transmembrane</keyword>
<feature type="transmembrane region" description="Helical" evidence="3">
    <location>
        <begin position="276"/>
        <end position="296"/>
    </location>
</feature>
<dbReference type="Proteomes" id="UP001205560">
    <property type="component" value="Unassembled WGS sequence"/>
</dbReference>
<keyword evidence="3" id="KW-0472">Membrane</keyword>
<evidence type="ECO:0000313" key="4">
    <source>
        <dbReference type="EMBL" id="MCS0591488.1"/>
    </source>
</evidence>
<dbReference type="InterPro" id="IPR051199">
    <property type="entry name" value="LPS_LOS_Heptosyltrfase"/>
</dbReference>
<dbReference type="CDD" id="cd03789">
    <property type="entry name" value="GT9_LPS_heptosyltransferase"/>
    <property type="match status" value="1"/>
</dbReference>
<gene>
    <name evidence="4" type="ORF">NX782_20055</name>
</gene>
<dbReference type="PANTHER" id="PTHR30160">
    <property type="entry name" value="TETRAACYLDISACCHARIDE 4'-KINASE-RELATED"/>
    <property type="match status" value="1"/>
</dbReference>